<keyword evidence="2" id="KW-0732">Signal</keyword>
<accession>A0ABP3NXE8</accession>
<reference evidence="4" key="1">
    <citation type="journal article" date="2019" name="Int. J. Syst. Evol. Microbiol.">
        <title>The Global Catalogue of Microorganisms (GCM) 10K type strain sequencing project: providing services to taxonomists for standard genome sequencing and annotation.</title>
        <authorList>
            <consortium name="The Broad Institute Genomics Platform"/>
            <consortium name="The Broad Institute Genome Sequencing Center for Infectious Disease"/>
            <person name="Wu L."/>
            <person name="Ma J."/>
        </authorList>
    </citation>
    <scope>NUCLEOTIDE SEQUENCE [LARGE SCALE GENOMIC DNA]</scope>
    <source>
        <strain evidence="4">JCM 14331</strain>
    </source>
</reference>
<evidence type="ECO:0000313" key="3">
    <source>
        <dbReference type="EMBL" id="GAA0553714.1"/>
    </source>
</evidence>
<dbReference type="InterPro" id="IPR010980">
    <property type="entry name" value="Cyt_c/b562"/>
</dbReference>
<dbReference type="EMBL" id="BAAAEO010000003">
    <property type="protein sequence ID" value="GAA0553714.1"/>
    <property type="molecule type" value="Genomic_DNA"/>
</dbReference>
<keyword evidence="4" id="KW-1185">Reference proteome</keyword>
<dbReference type="Proteomes" id="UP001501169">
    <property type="component" value="Unassembled WGS sequence"/>
</dbReference>
<dbReference type="SUPFAM" id="SSF47175">
    <property type="entry name" value="Cytochromes"/>
    <property type="match status" value="1"/>
</dbReference>
<sequence length="101" mass="11751">MKEMAFEYKQAYDTTDGSNMTPHLERLIALTEQAIQGNFAEDKAESFKHGLQQVLTQLQQAKTEAQHNNIEAAKSHLREVDTLRKDYHKQRKVSFWQLLFG</sequence>
<gene>
    <name evidence="3" type="ORF">GCM10009098_21840</name>
</gene>
<dbReference type="Pfam" id="PF07361">
    <property type="entry name" value="Cytochrom_B562"/>
    <property type="match status" value="1"/>
</dbReference>
<organism evidence="3 4">
    <name type="scientific">Rheinheimera aquimaris</name>
    <dbReference type="NCBI Taxonomy" id="412437"/>
    <lineage>
        <taxon>Bacteria</taxon>
        <taxon>Pseudomonadati</taxon>
        <taxon>Pseudomonadota</taxon>
        <taxon>Gammaproteobacteria</taxon>
        <taxon>Chromatiales</taxon>
        <taxon>Chromatiaceae</taxon>
        <taxon>Rheinheimera</taxon>
    </lineage>
</organism>
<evidence type="ECO:0000313" key="4">
    <source>
        <dbReference type="Proteomes" id="UP001501169"/>
    </source>
</evidence>
<dbReference type="Gene3D" id="1.20.120.10">
    <property type="entry name" value="Cytochrome c/b562"/>
    <property type="match status" value="1"/>
</dbReference>
<comment type="caution">
    <text evidence="3">The sequence shown here is derived from an EMBL/GenBank/DDBJ whole genome shotgun (WGS) entry which is preliminary data.</text>
</comment>
<dbReference type="InterPro" id="IPR009155">
    <property type="entry name" value="Cyt_b562"/>
</dbReference>
<evidence type="ECO:0008006" key="5">
    <source>
        <dbReference type="Google" id="ProtNLM"/>
    </source>
</evidence>
<evidence type="ECO:0000256" key="1">
    <source>
        <dbReference type="ARBA" id="ARBA00005523"/>
    </source>
</evidence>
<evidence type="ECO:0000256" key="2">
    <source>
        <dbReference type="ARBA" id="ARBA00022729"/>
    </source>
</evidence>
<comment type="similarity">
    <text evidence="1">Belongs to the cytochrome b562 family.</text>
</comment>
<name>A0ABP3NXE8_9GAMM</name>
<proteinExistence type="inferred from homology"/>
<protein>
    <recommendedName>
        <fullName evidence="5">Soluble cytochrome b562</fullName>
    </recommendedName>
</protein>